<feature type="non-terminal residue" evidence="1">
    <location>
        <position position="1"/>
    </location>
</feature>
<name>A0A2K3KLR4_TRIPR</name>
<sequence>ASLFRREPASRVVPSSPFVSVFHSPLLATLLQGTVSSSSVSIAISFFSTAI</sequence>
<gene>
    <name evidence="1" type="ORF">L195_g063429</name>
</gene>
<protein>
    <submittedName>
        <fullName evidence="1">Uncharacterized protein</fullName>
    </submittedName>
</protein>
<accession>A0A2K3KLR4</accession>
<dbReference type="AlphaFoldDB" id="A0A2K3KLR4"/>
<reference evidence="1 2" key="2">
    <citation type="journal article" date="2017" name="Front. Plant Sci.">
        <title>Gene Classification and Mining of Molecular Markers Useful in Red Clover (Trifolium pratense) Breeding.</title>
        <authorList>
            <person name="Istvanek J."/>
            <person name="Dluhosova J."/>
            <person name="Dluhos P."/>
            <person name="Patkova L."/>
            <person name="Nedelnik J."/>
            <person name="Repkova J."/>
        </authorList>
    </citation>
    <scope>NUCLEOTIDE SEQUENCE [LARGE SCALE GENOMIC DNA]</scope>
    <source>
        <strain evidence="2">cv. Tatra</strain>
        <tissue evidence="1">Young leaves</tissue>
    </source>
</reference>
<evidence type="ECO:0000313" key="2">
    <source>
        <dbReference type="Proteomes" id="UP000236291"/>
    </source>
</evidence>
<dbReference type="EMBL" id="ASHM01206140">
    <property type="protein sequence ID" value="PNX67248.1"/>
    <property type="molecule type" value="Genomic_DNA"/>
</dbReference>
<evidence type="ECO:0000313" key="1">
    <source>
        <dbReference type="EMBL" id="PNX67248.1"/>
    </source>
</evidence>
<dbReference type="Proteomes" id="UP000236291">
    <property type="component" value="Unassembled WGS sequence"/>
</dbReference>
<organism evidence="1 2">
    <name type="scientific">Trifolium pratense</name>
    <name type="common">Red clover</name>
    <dbReference type="NCBI Taxonomy" id="57577"/>
    <lineage>
        <taxon>Eukaryota</taxon>
        <taxon>Viridiplantae</taxon>
        <taxon>Streptophyta</taxon>
        <taxon>Embryophyta</taxon>
        <taxon>Tracheophyta</taxon>
        <taxon>Spermatophyta</taxon>
        <taxon>Magnoliopsida</taxon>
        <taxon>eudicotyledons</taxon>
        <taxon>Gunneridae</taxon>
        <taxon>Pentapetalae</taxon>
        <taxon>rosids</taxon>
        <taxon>fabids</taxon>
        <taxon>Fabales</taxon>
        <taxon>Fabaceae</taxon>
        <taxon>Papilionoideae</taxon>
        <taxon>50 kb inversion clade</taxon>
        <taxon>NPAAA clade</taxon>
        <taxon>Hologalegina</taxon>
        <taxon>IRL clade</taxon>
        <taxon>Trifolieae</taxon>
        <taxon>Trifolium</taxon>
    </lineage>
</organism>
<reference evidence="1 2" key="1">
    <citation type="journal article" date="2014" name="Am. J. Bot.">
        <title>Genome assembly and annotation for red clover (Trifolium pratense; Fabaceae).</title>
        <authorList>
            <person name="Istvanek J."/>
            <person name="Jaros M."/>
            <person name="Krenek A."/>
            <person name="Repkova J."/>
        </authorList>
    </citation>
    <scope>NUCLEOTIDE SEQUENCE [LARGE SCALE GENOMIC DNA]</scope>
    <source>
        <strain evidence="2">cv. Tatra</strain>
        <tissue evidence="1">Young leaves</tissue>
    </source>
</reference>
<comment type="caution">
    <text evidence="1">The sequence shown here is derived from an EMBL/GenBank/DDBJ whole genome shotgun (WGS) entry which is preliminary data.</text>
</comment>
<proteinExistence type="predicted"/>